<evidence type="ECO:0000313" key="2">
    <source>
        <dbReference type="EMBL" id="KAK2851019.1"/>
    </source>
</evidence>
<name>A0AA88STM3_CHASR</name>
<protein>
    <submittedName>
        <fullName evidence="2">Uncharacterized protein</fullName>
    </submittedName>
</protein>
<dbReference type="AlphaFoldDB" id="A0AA88STM3"/>
<comment type="caution">
    <text evidence="2">The sequence shown here is derived from an EMBL/GenBank/DDBJ whole genome shotgun (WGS) entry which is preliminary data.</text>
</comment>
<feature type="region of interest" description="Disordered" evidence="1">
    <location>
        <begin position="31"/>
        <end position="51"/>
    </location>
</feature>
<dbReference type="Proteomes" id="UP001187415">
    <property type="component" value="Unassembled WGS sequence"/>
</dbReference>
<proteinExistence type="predicted"/>
<evidence type="ECO:0000256" key="1">
    <source>
        <dbReference type="SAM" id="MobiDB-lite"/>
    </source>
</evidence>
<sequence>MVPIHMRAAVQLLARPPLQGASSFLFRRVSEGRRREERGREEDAGGGETLSRWEEDDGNCWFRWILSLSRHTTGGLSPLVFSADGYAEPLRRASTHRPDLTPSCGRAGRFGLRQGTLALPKATREL</sequence>
<dbReference type="EMBL" id="JAUPFM010000005">
    <property type="protein sequence ID" value="KAK2851019.1"/>
    <property type="molecule type" value="Genomic_DNA"/>
</dbReference>
<gene>
    <name evidence="2" type="ORF">Q5P01_007295</name>
</gene>
<keyword evidence="3" id="KW-1185">Reference proteome</keyword>
<organism evidence="2 3">
    <name type="scientific">Channa striata</name>
    <name type="common">Snakehead murrel</name>
    <name type="synonym">Ophicephalus striatus</name>
    <dbReference type="NCBI Taxonomy" id="64152"/>
    <lineage>
        <taxon>Eukaryota</taxon>
        <taxon>Metazoa</taxon>
        <taxon>Chordata</taxon>
        <taxon>Craniata</taxon>
        <taxon>Vertebrata</taxon>
        <taxon>Euteleostomi</taxon>
        <taxon>Actinopterygii</taxon>
        <taxon>Neopterygii</taxon>
        <taxon>Teleostei</taxon>
        <taxon>Neoteleostei</taxon>
        <taxon>Acanthomorphata</taxon>
        <taxon>Anabantaria</taxon>
        <taxon>Anabantiformes</taxon>
        <taxon>Channoidei</taxon>
        <taxon>Channidae</taxon>
        <taxon>Channa</taxon>
    </lineage>
</organism>
<reference evidence="2" key="1">
    <citation type="submission" date="2023-07" db="EMBL/GenBank/DDBJ databases">
        <title>Chromosome-level Genome Assembly of Striped Snakehead (Channa striata).</title>
        <authorList>
            <person name="Liu H."/>
        </authorList>
    </citation>
    <scope>NUCLEOTIDE SEQUENCE</scope>
    <source>
        <strain evidence="2">Gz</strain>
        <tissue evidence="2">Muscle</tissue>
    </source>
</reference>
<evidence type="ECO:0000313" key="3">
    <source>
        <dbReference type="Proteomes" id="UP001187415"/>
    </source>
</evidence>
<feature type="compositionally biased region" description="Basic and acidic residues" evidence="1">
    <location>
        <begin position="31"/>
        <end position="43"/>
    </location>
</feature>
<accession>A0AA88STM3</accession>